<accession>A0A1W9ZJT2</accession>
<evidence type="ECO:0000313" key="2">
    <source>
        <dbReference type="Proteomes" id="UP000192284"/>
    </source>
</evidence>
<comment type="caution">
    <text evidence="1">The sequence shown here is derived from an EMBL/GenBank/DDBJ whole genome shotgun (WGS) entry which is preliminary data.</text>
</comment>
<dbReference type="EMBL" id="MVHE01000041">
    <property type="protein sequence ID" value="ORA16978.1"/>
    <property type="molecule type" value="Genomic_DNA"/>
</dbReference>
<name>A0A1W9ZJT2_MYCAN</name>
<reference evidence="1 2" key="1">
    <citation type="submission" date="2017-02" db="EMBL/GenBank/DDBJ databases">
        <title>The new phylogeny of genus Mycobacterium.</title>
        <authorList>
            <person name="Tortoli E."/>
            <person name="Trovato A."/>
            <person name="Cirillo D.M."/>
        </authorList>
    </citation>
    <scope>NUCLEOTIDE SEQUENCE [LARGE SCALE GENOMIC DNA]</scope>
    <source>
        <strain evidence="1 2">DSM 45057</strain>
    </source>
</reference>
<dbReference type="AlphaFoldDB" id="A0A1W9ZJT2"/>
<gene>
    <name evidence="1" type="ORF">BST12_20095</name>
</gene>
<dbReference type="Proteomes" id="UP000192284">
    <property type="component" value="Unassembled WGS sequence"/>
</dbReference>
<evidence type="ECO:0000313" key="1">
    <source>
        <dbReference type="EMBL" id="ORA16978.1"/>
    </source>
</evidence>
<sequence>MTPQRAIRCSTDAADFCDVQRGTPYARLKSSGMVRDTATDSRPPFVVDNATYLSVRWPGDTRLLLPCRRKSRGAAGFRVRWQHRSAATMSTGRSCWARR</sequence>
<keyword evidence="2" id="KW-1185">Reference proteome</keyword>
<protein>
    <submittedName>
        <fullName evidence="1">Uncharacterized protein</fullName>
    </submittedName>
</protein>
<proteinExistence type="predicted"/>
<organism evidence="1 2">
    <name type="scientific">Mycobacterium angelicum</name>
    <dbReference type="NCBI Taxonomy" id="470074"/>
    <lineage>
        <taxon>Bacteria</taxon>
        <taxon>Bacillati</taxon>
        <taxon>Actinomycetota</taxon>
        <taxon>Actinomycetes</taxon>
        <taxon>Mycobacteriales</taxon>
        <taxon>Mycobacteriaceae</taxon>
        <taxon>Mycobacterium</taxon>
    </lineage>
</organism>